<feature type="region of interest" description="Disordered" evidence="1">
    <location>
        <begin position="315"/>
        <end position="340"/>
    </location>
</feature>
<dbReference type="OrthoDB" id="3215314at2759"/>
<organism evidence="2 3">
    <name type="scientific">Phlebiopsis gigantea (strain 11061_1 CR5-6)</name>
    <name type="common">White-rot fungus</name>
    <name type="synonym">Peniophora gigantea</name>
    <dbReference type="NCBI Taxonomy" id="745531"/>
    <lineage>
        <taxon>Eukaryota</taxon>
        <taxon>Fungi</taxon>
        <taxon>Dikarya</taxon>
        <taxon>Basidiomycota</taxon>
        <taxon>Agaricomycotina</taxon>
        <taxon>Agaricomycetes</taxon>
        <taxon>Polyporales</taxon>
        <taxon>Phanerochaetaceae</taxon>
        <taxon>Phlebiopsis</taxon>
    </lineage>
</organism>
<accession>A0A0C3NUY3</accession>
<dbReference type="Proteomes" id="UP000053257">
    <property type="component" value="Unassembled WGS sequence"/>
</dbReference>
<evidence type="ECO:0000256" key="1">
    <source>
        <dbReference type="SAM" id="MobiDB-lite"/>
    </source>
</evidence>
<sequence length="340" mass="38118">MSKPITLFRPRRLVTSDDGGTTIVKYSLPQPVPAPYDASQLDGTQRTFLVYIPSLQSICLKKLSEYPNQLHVLEATRIQYKPPEDDRDHDLLREVIPTYCHENAEQLSEEFLKTVDPRLWATLIQIYTDLPDSLRTYQLPLSDAHMPVLQDIPSTRHFSLITILELRSCPELNDSTVVELGQLHGLTALDLGATALTSHGLKALAKTLVKNSAHSRVLSGPWGLRMLSLRNCMKISDDALENLARFPLLSAVDLRGTCCTPTAYRKTLFSPSADETLYHPTPLRDALSALAHKSSTIYSHPEPFFIHIDKLAHQPTMPPPIRRPGPVRPRLDHPGFLQTS</sequence>
<evidence type="ECO:0000313" key="3">
    <source>
        <dbReference type="Proteomes" id="UP000053257"/>
    </source>
</evidence>
<dbReference type="HOGENOM" id="CLU_816647_0_0_1"/>
<dbReference type="Gene3D" id="3.80.10.10">
    <property type="entry name" value="Ribonuclease Inhibitor"/>
    <property type="match status" value="1"/>
</dbReference>
<feature type="compositionally biased region" description="Pro residues" evidence="1">
    <location>
        <begin position="316"/>
        <end position="327"/>
    </location>
</feature>
<dbReference type="AlphaFoldDB" id="A0A0C3NUY3"/>
<reference evidence="2 3" key="1">
    <citation type="journal article" date="2014" name="PLoS Genet.">
        <title>Analysis of the Phlebiopsis gigantea genome, transcriptome and secretome provides insight into its pioneer colonization strategies of wood.</title>
        <authorList>
            <person name="Hori C."/>
            <person name="Ishida T."/>
            <person name="Igarashi K."/>
            <person name="Samejima M."/>
            <person name="Suzuki H."/>
            <person name="Master E."/>
            <person name="Ferreira P."/>
            <person name="Ruiz-Duenas F.J."/>
            <person name="Held B."/>
            <person name="Canessa P."/>
            <person name="Larrondo L.F."/>
            <person name="Schmoll M."/>
            <person name="Druzhinina I.S."/>
            <person name="Kubicek C.P."/>
            <person name="Gaskell J.A."/>
            <person name="Kersten P."/>
            <person name="St John F."/>
            <person name="Glasner J."/>
            <person name="Sabat G."/>
            <person name="Splinter BonDurant S."/>
            <person name="Syed K."/>
            <person name="Yadav J."/>
            <person name="Mgbeahuruike A.C."/>
            <person name="Kovalchuk A."/>
            <person name="Asiegbu F.O."/>
            <person name="Lackner G."/>
            <person name="Hoffmeister D."/>
            <person name="Rencoret J."/>
            <person name="Gutierrez A."/>
            <person name="Sun H."/>
            <person name="Lindquist E."/>
            <person name="Barry K."/>
            <person name="Riley R."/>
            <person name="Grigoriev I.V."/>
            <person name="Henrissat B."/>
            <person name="Kues U."/>
            <person name="Berka R.M."/>
            <person name="Martinez A.T."/>
            <person name="Covert S.F."/>
            <person name="Blanchette R.A."/>
            <person name="Cullen D."/>
        </authorList>
    </citation>
    <scope>NUCLEOTIDE SEQUENCE [LARGE SCALE GENOMIC DNA]</scope>
    <source>
        <strain evidence="2 3">11061_1 CR5-6</strain>
    </source>
</reference>
<name>A0A0C3NUY3_PHLG1</name>
<evidence type="ECO:0000313" key="2">
    <source>
        <dbReference type="EMBL" id="KIP09149.1"/>
    </source>
</evidence>
<dbReference type="EMBL" id="KN840470">
    <property type="protein sequence ID" value="KIP09149.1"/>
    <property type="molecule type" value="Genomic_DNA"/>
</dbReference>
<protein>
    <submittedName>
        <fullName evidence="2">Uncharacterized protein</fullName>
    </submittedName>
</protein>
<keyword evidence="3" id="KW-1185">Reference proteome</keyword>
<gene>
    <name evidence="2" type="ORF">PHLGIDRAFT_348358</name>
</gene>
<dbReference type="InterPro" id="IPR032675">
    <property type="entry name" value="LRR_dom_sf"/>
</dbReference>
<proteinExistence type="predicted"/>
<dbReference type="SUPFAM" id="SSF52047">
    <property type="entry name" value="RNI-like"/>
    <property type="match status" value="1"/>
</dbReference>